<proteinExistence type="predicted"/>
<comment type="caution">
    <text evidence="2">The sequence shown here is derived from an EMBL/GenBank/DDBJ whole genome shotgun (WGS) entry which is preliminary data.</text>
</comment>
<sequence length="276" mass="32883">MEQTLKEFKKILKTTLNQLLKIVKDPFYAGYDLTTGKNKLSHVDPYLSYDEFQKLQANNAVILSYQEIEQSLKNQDIYDVYCGICRKPMKFHFNVLDQKAWYSCSRKHPKALIASEDFFLIVNKSLEKIIEHLDTEQLLKDSRHFFHLIRKSIELELKALEIKKHHLMEKIILETDDFSNWRENTHYVDLNKLENEQKEFLNQIEEKKDLLLENESLVGLIKDYLHKCRQANPFFLTSVLIRSLFVYPNEVNIEVSKFDYLQDFQSQYIFNGDDLL</sequence>
<organism evidence="2 3">
    <name type="scientific">Neobacillus rhizosphaerae</name>
    <dbReference type="NCBI Taxonomy" id="2880965"/>
    <lineage>
        <taxon>Bacteria</taxon>
        <taxon>Bacillati</taxon>
        <taxon>Bacillota</taxon>
        <taxon>Bacilli</taxon>
        <taxon>Bacillales</taxon>
        <taxon>Bacillaceae</taxon>
        <taxon>Neobacillus</taxon>
    </lineage>
</organism>
<reference evidence="2" key="1">
    <citation type="submission" date="2022-04" db="EMBL/GenBank/DDBJ databases">
        <authorList>
            <person name="Criscuolo A."/>
        </authorList>
    </citation>
    <scope>NUCLEOTIDE SEQUENCE</scope>
    <source>
        <strain evidence="2">CIP111895</strain>
    </source>
</reference>
<protein>
    <submittedName>
        <fullName evidence="2">Uncharacterized protein</fullName>
    </submittedName>
</protein>
<gene>
    <name evidence="2" type="ORF">BACCIP111895_04390</name>
</gene>
<evidence type="ECO:0000256" key="1">
    <source>
        <dbReference type="SAM" id="Coils"/>
    </source>
</evidence>
<keyword evidence="3" id="KW-1185">Reference proteome</keyword>
<dbReference type="EMBL" id="CALBWS010000040">
    <property type="protein sequence ID" value="CAH2717200.1"/>
    <property type="molecule type" value="Genomic_DNA"/>
</dbReference>
<dbReference type="Proteomes" id="UP000838308">
    <property type="component" value="Unassembled WGS sequence"/>
</dbReference>
<name>A0ABN8KXC4_9BACI</name>
<evidence type="ECO:0000313" key="2">
    <source>
        <dbReference type="EMBL" id="CAH2717200.1"/>
    </source>
</evidence>
<feature type="coiled-coil region" evidence="1">
    <location>
        <begin position="150"/>
        <end position="213"/>
    </location>
</feature>
<keyword evidence="1" id="KW-0175">Coiled coil</keyword>
<accession>A0ABN8KXC4</accession>
<evidence type="ECO:0000313" key="3">
    <source>
        <dbReference type="Proteomes" id="UP000838308"/>
    </source>
</evidence>
<dbReference type="RefSeq" id="WP_248737422.1">
    <property type="nucleotide sequence ID" value="NZ_CALBWS010000040.1"/>
</dbReference>